<dbReference type="EMBL" id="JALLAZ020000104">
    <property type="protein sequence ID" value="KAL3803915.1"/>
    <property type="molecule type" value="Genomic_DNA"/>
</dbReference>
<protein>
    <recommendedName>
        <fullName evidence="3">Condensin complex subunit 2</fullName>
    </recommendedName>
</protein>
<keyword evidence="2" id="KW-1185">Reference proteome</keyword>
<reference evidence="1 2" key="1">
    <citation type="submission" date="2024-10" db="EMBL/GenBank/DDBJ databases">
        <title>Updated reference genomes for cyclostephanoid diatoms.</title>
        <authorList>
            <person name="Roberts W.R."/>
            <person name="Alverson A.J."/>
        </authorList>
    </citation>
    <scope>NUCLEOTIDE SEQUENCE [LARGE SCALE GENOMIC DNA]</scope>
    <source>
        <strain evidence="1 2">AJA276-08</strain>
    </source>
</reference>
<dbReference type="AlphaFoldDB" id="A0ABD3QUJ9"/>
<organism evidence="1 2">
    <name type="scientific">Stephanodiscus triporus</name>
    <dbReference type="NCBI Taxonomy" id="2934178"/>
    <lineage>
        <taxon>Eukaryota</taxon>
        <taxon>Sar</taxon>
        <taxon>Stramenopiles</taxon>
        <taxon>Ochrophyta</taxon>
        <taxon>Bacillariophyta</taxon>
        <taxon>Coscinodiscophyceae</taxon>
        <taxon>Thalassiosirophycidae</taxon>
        <taxon>Stephanodiscales</taxon>
        <taxon>Stephanodiscaceae</taxon>
        <taxon>Stephanodiscus</taxon>
    </lineage>
</organism>
<evidence type="ECO:0008006" key="3">
    <source>
        <dbReference type="Google" id="ProtNLM"/>
    </source>
</evidence>
<sequence>MKSSGKTTDGCYEVAEIPKPLDHLVVPSPDFLEEVTPRNTTQQLKIKKTRRHVNVAPTTDSSRARIEEFSSTSVPISMPKTHINRTQSELELEGANLQAEHQDYLMFFRLLSGMHDQMRHRVSTCGQVDVHPLSQKSLDGVIKTKQANVQDLDHQEVNALIGTDNMGWVANFNHTVEEDDDCSNGSLSKMINIAEEVNTEYDDDFVFSMEL</sequence>
<proteinExistence type="predicted"/>
<gene>
    <name evidence="1" type="ORF">ACHAW5_010685</name>
</gene>
<accession>A0ABD3QUJ9</accession>
<evidence type="ECO:0000313" key="2">
    <source>
        <dbReference type="Proteomes" id="UP001530315"/>
    </source>
</evidence>
<comment type="caution">
    <text evidence="1">The sequence shown here is derived from an EMBL/GenBank/DDBJ whole genome shotgun (WGS) entry which is preliminary data.</text>
</comment>
<dbReference type="Proteomes" id="UP001530315">
    <property type="component" value="Unassembled WGS sequence"/>
</dbReference>
<evidence type="ECO:0000313" key="1">
    <source>
        <dbReference type="EMBL" id="KAL3803915.1"/>
    </source>
</evidence>
<name>A0ABD3QUJ9_9STRA</name>